<dbReference type="Pfam" id="PF00534">
    <property type="entry name" value="Glycos_transf_1"/>
    <property type="match status" value="1"/>
</dbReference>
<evidence type="ECO:0000313" key="3">
    <source>
        <dbReference type="EMBL" id="GGB67976.1"/>
    </source>
</evidence>
<dbReference type="PANTHER" id="PTHR45947:SF3">
    <property type="entry name" value="SULFOQUINOVOSYL TRANSFERASE SQD2"/>
    <property type="match status" value="1"/>
</dbReference>
<keyword evidence="4" id="KW-1185">Reference proteome</keyword>
<gene>
    <name evidence="3" type="ORF">GCM10011503_15820</name>
</gene>
<dbReference type="RefSeq" id="WP_084393063.1">
    <property type="nucleotide sequence ID" value="NZ_BMKF01000002.1"/>
</dbReference>
<dbReference type="GO" id="GO:0016740">
    <property type="term" value="F:transferase activity"/>
    <property type="evidence" value="ECO:0007669"/>
    <property type="project" value="UniProtKB-KW"/>
</dbReference>
<accession>A0ABQ1JJL0</accession>
<dbReference type="Pfam" id="PF13439">
    <property type="entry name" value="Glyco_transf_4"/>
    <property type="match status" value="1"/>
</dbReference>
<feature type="domain" description="Glycosyltransferase subfamily 4-like N-terminal" evidence="2">
    <location>
        <begin position="14"/>
        <end position="185"/>
    </location>
</feature>
<reference evidence="4" key="1">
    <citation type="journal article" date="2019" name="Int. J. Syst. Evol. Microbiol.">
        <title>The Global Catalogue of Microorganisms (GCM) 10K type strain sequencing project: providing services to taxonomists for standard genome sequencing and annotation.</title>
        <authorList>
            <consortium name="The Broad Institute Genomics Platform"/>
            <consortium name="The Broad Institute Genome Sequencing Center for Infectious Disease"/>
            <person name="Wu L."/>
            <person name="Ma J."/>
        </authorList>
    </citation>
    <scope>NUCLEOTIDE SEQUENCE [LARGE SCALE GENOMIC DNA]</scope>
    <source>
        <strain evidence="4">CGMCC 1.15928</strain>
    </source>
</reference>
<dbReference type="EMBL" id="BMKF01000002">
    <property type="protein sequence ID" value="GGB67976.1"/>
    <property type="molecule type" value="Genomic_DNA"/>
</dbReference>
<keyword evidence="3" id="KW-0808">Transferase</keyword>
<protein>
    <submittedName>
        <fullName evidence="3">Glycosyl transferase</fullName>
    </submittedName>
</protein>
<sequence length="382" mass="42807">MRVALVHYWLNGMRGGERVLETFAEMFPDADIFTHVVDRSKLSETLNRHTIHTSFISRLPFANRHYQKYLPFMPRALEELDLSEYDLVISSESGPAKGVITKPGSFHLCYCHSPMRYIWDQYHHYHASAGWPAKILFPGIAHRLRTWDVASAARVDRFVANSNFVAKRIEKFYRRESDVIFPPVAVDEFSAVTPDEGADYFLAAGELVGYKRFDLVVDAFNELGLKLIIVGDGEERAALEKKARDNITFLGRVPFAELKRHFASCKALIFPGEEDFGMIPVEVMAAGKPVIAYGRGGALDTVVPGVSGILVNEQSVAAFVSAIERFDPKDFSREQLIEHAQTFSKAVFKSKIRTLLSEQGIELNRLEVHEGGPATPRLSGTG</sequence>
<dbReference type="SUPFAM" id="SSF53756">
    <property type="entry name" value="UDP-Glycosyltransferase/glycogen phosphorylase"/>
    <property type="match status" value="1"/>
</dbReference>
<organism evidence="3 4">
    <name type="scientific">Henriciella pelagia</name>
    <dbReference type="NCBI Taxonomy" id="1977912"/>
    <lineage>
        <taxon>Bacteria</taxon>
        <taxon>Pseudomonadati</taxon>
        <taxon>Pseudomonadota</taxon>
        <taxon>Alphaproteobacteria</taxon>
        <taxon>Hyphomonadales</taxon>
        <taxon>Hyphomonadaceae</taxon>
        <taxon>Henriciella</taxon>
    </lineage>
</organism>
<dbReference type="InterPro" id="IPR001296">
    <property type="entry name" value="Glyco_trans_1"/>
</dbReference>
<dbReference type="PANTHER" id="PTHR45947">
    <property type="entry name" value="SULFOQUINOVOSYL TRANSFERASE SQD2"/>
    <property type="match status" value="1"/>
</dbReference>
<evidence type="ECO:0000259" key="2">
    <source>
        <dbReference type="Pfam" id="PF13439"/>
    </source>
</evidence>
<dbReference type="InterPro" id="IPR050194">
    <property type="entry name" value="Glycosyltransferase_grp1"/>
</dbReference>
<evidence type="ECO:0000259" key="1">
    <source>
        <dbReference type="Pfam" id="PF00534"/>
    </source>
</evidence>
<comment type="caution">
    <text evidence="3">The sequence shown here is derived from an EMBL/GenBank/DDBJ whole genome shotgun (WGS) entry which is preliminary data.</text>
</comment>
<dbReference type="Proteomes" id="UP000628854">
    <property type="component" value="Unassembled WGS sequence"/>
</dbReference>
<dbReference type="InterPro" id="IPR028098">
    <property type="entry name" value="Glyco_trans_4-like_N"/>
</dbReference>
<feature type="domain" description="Glycosyl transferase family 1" evidence="1">
    <location>
        <begin position="193"/>
        <end position="341"/>
    </location>
</feature>
<dbReference type="Gene3D" id="3.40.50.2000">
    <property type="entry name" value="Glycogen Phosphorylase B"/>
    <property type="match status" value="2"/>
</dbReference>
<evidence type="ECO:0000313" key="4">
    <source>
        <dbReference type="Proteomes" id="UP000628854"/>
    </source>
</evidence>
<name>A0ABQ1JJL0_9PROT</name>
<proteinExistence type="predicted"/>